<feature type="binding site" evidence="2">
    <location>
        <position position="117"/>
    </location>
    <ligand>
        <name>Mg(2+)</name>
        <dbReference type="ChEBI" id="CHEBI:18420"/>
    </ligand>
</feature>
<comment type="similarity">
    <text evidence="1 2">Belongs to the DNA polymerase type-Y family.</text>
</comment>
<dbReference type="SUPFAM" id="SSF100879">
    <property type="entry name" value="Lesion bypass DNA polymerase (Y-family), little finger domain"/>
    <property type="match status" value="1"/>
</dbReference>
<dbReference type="EC" id="2.7.7.7" evidence="2"/>
<dbReference type="HAMAP" id="MF_01113">
    <property type="entry name" value="DNApol_IV"/>
    <property type="match status" value="1"/>
</dbReference>
<evidence type="ECO:0000259" key="3">
    <source>
        <dbReference type="PROSITE" id="PS50173"/>
    </source>
</evidence>
<dbReference type="GO" id="GO:0006261">
    <property type="term" value="P:DNA-templated DNA replication"/>
    <property type="evidence" value="ECO:0007669"/>
    <property type="project" value="UniProtKB-UniRule"/>
</dbReference>
<dbReference type="Gene3D" id="1.10.150.20">
    <property type="entry name" value="5' to 3' exonuclease, C-terminal subdomain"/>
    <property type="match status" value="1"/>
</dbReference>
<feature type="site" description="Substrate discrimination" evidence="2">
    <location>
        <position position="13"/>
    </location>
</feature>
<comment type="caution">
    <text evidence="4">The sequence shown here is derived from an EMBL/GenBank/DDBJ whole genome shotgun (WGS) entry which is preliminary data.</text>
</comment>
<keyword evidence="2" id="KW-0963">Cytoplasm</keyword>
<dbReference type="GO" id="GO:0003684">
    <property type="term" value="F:damaged DNA binding"/>
    <property type="evidence" value="ECO:0007669"/>
    <property type="project" value="InterPro"/>
</dbReference>
<evidence type="ECO:0000256" key="1">
    <source>
        <dbReference type="ARBA" id="ARBA00010945"/>
    </source>
</evidence>
<name>A0A2M8ENE4_9BACT</name>
<keyword evidence="2" id="KW-0479">Metal-binding</keyword>
<comment type="subunit">
    <text evidence="2">Monomer.</text>
</comment>
<keyword evidence="2" id="KW-0238">DNA-binding</keyword>
<dbReference type="Gene3D" id="3.30.70.270">
    <property type="match status" value="1"/>
</dbReference>
<sequence length="425" mass="46459">MSIILHLDFNSFFASVEQQANPFLRNKAIAVGGKSGGAGTGSTGGRAPLLARTVVTTASREAKALGIKTAMGSMEAMRILPSLIMIQGDPQKYSEITKRFLNIMRRYSDAVEQFSTDEAFADITQAAGDYFGATALALQIKEDIARECGPYCTVSIGIAPNKLIAKLAGESRKPDGLTVVPPADVINFIDSQPFSAFCGIGSKTEEKLTELGISDVKSLRRAPLSLLRSHFKNQGDWLYLAARGAGDDQVSDKVEDPKSIGHSYTFPYDLELEAELKTNLLALSDKVAFRMRRDNFYATQVSAFVRHARFPGVAGPSSAGAGVGAQHKIKDGISDGLEIYKNAWEIINKIRDKEMPIRLLGVSVSGLIKSPLPSRLFKKDQKTHRALEALDEIQNKFGSDSWRRAATLKTVFLERASGWHYDHEI</sequence>
<keyword evidence="2" id="KW-0808">Transferase</keyword>
<evidence type="ECO:0000313" key="5">
    <source>
        <dbReference type="Proteomes" id="UP000230251"/>
    </source>
</evidence>
<dbReference type="EMBL" id="PFSI01000053">
    <property type="protein sequence ID" value="PJC24272.1"/>
    <property type="molecule type" value="Genomic_DNA"/>
</dbReference>
<keyword evidence="2" id="KW-0460">Magnesium</keyword>
<keyword evidence="2" id="KW-0515">Mutator protein</keyword>
<comment type="cofactor">
    <cofactor evidence="2">
        <name>Mg(2+)</name>
        <dbReference type="ChEBI" id="CHEBI:18420"/>
    </cofactor>
    <text evidence="2">Binds 2 magnesium ions per subunit.</text>
</comment>
<dbReference type="InterPro" id="IPR022880">
    <property type="entry name" value="DNApol_IV"/>
</dbReference>
<dbReference type="InterPro" id="IPR036775">
    <property type="entry name" value="DNA_pol_Y-fam_lit_finger_sf"/>
</dbReference>
<dbReference type="SUPFAM" id="SSF56672">
    <property type="entry name" value="DNA/RNA polymerases"/>
    <property type="match status" value="1"/>
</dbReference>
<dbReference type="Pfam" id="PF11799">
    <property type="entry name" value="IMS_C"/>
    <property type="match status" value="1"/>
</dbReference>
<dbReference type="PROSITE" id="PS50173">
    <property type="entry name" value="UMUC"/>
    <property type="match status" value="1"/>
</dbReference>
<dbReference type="Pfam" id="PF00817">
    <property type="entry name" value="IMS"/>
    <property type="match status" value="1"/>
</dbReference>
<dbReference type="GO" id="GO:0006281">
    <property type="term" value="P:DNA repair"/>
    <property type="evidence" value="ECO:0007669"/>
    <property type="project" value="UniProtKB-UniRule"/>
</dbReference>
<dbReference type="CDD" id="cd03586">
    <property type="entry name" value="PolY_Pol_IV_kappa"/>
    <property type="match status" value="1"/>
</dbReference>
<feature type="active site" evidence="2">
    <location>
        <position position="118"/>
    </location>
</feature>
<dbReference type="Pfam" id="PF11798">
    <property type="entry name" value="IMS_HHH"/>
    <property type="match status" value="1"/>
</dbReference>
<dbReference type="InterPro" id="IPR017961">
    <property type="entry name" value="DNA_pol_Y-fam_little_finger"/>
</dbReference>
<keyword evidence="2" id="KW-0235">DNA replication</keyword>
<dbReference type="GO" id="GO:0042276">
    <property type="term" value="P:error-prone translesion synthesis"/>
    <property type="evidence" value="ECO:0007669"/>
    <property type="project" value="TreeGrafter"/>
</dbReference>
<dbReference type="GO" id="GO:0005829">
    <property type="term" value="C:cytosol"/>
    <property type="evidence" value="ECO:0007669"/>
    <property type="project" value="TreeGrafter"/>
</dbReference>
<gene>
    <name evidence="2" type="primary">dinB</name>
    <name evidence="4" type="ORF">CO057_03735</name>
</gene>
<dbReference type="InterPro" id="IPR050116">
    <property type="entry name" value="DNA_polymerase-Y"/>
</dbReference>
<keyword evidence="2" id="KW-0548">Nucleotidyltransferase</keyword>
<keyword evidence="2" id="KW-0239">DNA-directed DNA polymerase</keyword>
<comment type="subcellular location">
    <subcellularLocation>
        <location evidence="2">Cytoplasm</location>
    </subcellularLocation>
</comment>
<dbReference type="GO" id="GO:0003887">
    <property type="term" value="F:DNA-directed DNA polymerase activity"/>
    <property type="evidence" value="ECO:0007669"/>
    <property type="project" value="UniProtKB-UniRule"/>
</dbReference>
<dbReference type="Gene3D" id="3.30.1490.100">
    <property type="entry name" value="DNA polymerase, Y-family, little finger domain"/>
    <property type="match status" value="1"/>
</dbReference>
<feature type="binding site" evidence="2">
    <location>
        <position position="8"/>
    </location>
    <ligand>
        <name>Mg(2+)</name>
        <dbReference type="ChEBI" id="CHEBI:18420"/>
    </ligand>
</feature>
<evidence type="ECO:0000256" key="2">
    <source>
        <dbReference type="HAMAP-Rule" id="MF_01113"/>
    </source>
</evidence>
<dbReference type="InterPro" id="IPR001126">
    <property type="entry name" value="UmuC"/>
</dbReference>
<keyword evidence="2" id="KW-0227">DNA damage</keyword>
<dbReference type="Proteomes" id="UP000230251">
    <property type="component" value="Unassembled WGS sequence"/>
</dbReference>
<feature type="domain" description="UmuC" evidence="3">
    <location>
        <begin position="4"/>
        <end position="201"/>
    </location>
</feature>
<reference evidence="5" key="1">
    <citation type="submission" date="2017-09" db="EMBL/GenBank/DDBJ databases">
        <title>Depth-based differentiation of microbial function through sediment-hosted aquifers and enrichment of novel symbionts in the deep terrestrial subsurface.</title>
        <authorList>
            <person name="Probst A.J."/>
            <person name="Ladd B."/>
            <person name="Jarett J.K."/>
            <person name="Geller-Mcgrath D.E."/>
            <person name="Sieber C.M.K."/>
            <person name="Emerson J.B."/>
            <person name="Anantharaman K."/>
            <person name="Thomas B.C."/>
            <person name="Malmstrom R."/>
            <person name="Stieglmeier M."/>
            <person name="Klingl A."/>
            <person name="Woyke T."/>
            <person name="Ryan C.M."/>
            <person name="Banfield J.F."/>
        </authorList>
    </citation>
    <scope>NUCLEOTIDE SEQUENCE [LARGE SCALE GENOMIC DNA]</scope>
</reference>
<proteinExistence type="inferred from homology"/>
<dbReference type="PANTHER" id="PTHR11076:SF33">
    <property type="entry name" value="DNA POLYMERASE KAPPA"/>
    <property type="match status" value="1"/>
</dbReference>
<dbReference type="InterPro" id="IPR024728">
    <property type="entry name" value="PolY_HhH_motif"/>
</dbReference>
<evidence type="ECO:0000313" key="4">
    <source>
        <dbReference type="EMBL" id="PJC24272.1"/>
    </source>
</evidence>
<comment type="catalytic activity">
    <reaction evidence="2">
        <text>DNA(n) + a 2'-deoxyribonucleoside 5'-triphosphate = DNA(n+1) + diphosphate</text>
        <dbReference type="Rhea" id="RHEA:22508"/>
        <dbReference type="Rhea" id="RHEA-COMP:17339"/>
        <dbReference type="Rhea" id="RHEA-COMP:17340"/>
        <dbReference type="ChEBI" id="CHEBI:33019"/>
        <dbReference type="ChEBI" id="CHEBI:61560"/>
        <dbReference type="ChEBI" id="CHEBI:173112"/>
        <dbReference type="EC" id="2.7.7.7"/>
    </reaction>
</comment>
<keyword evidence="2" id="KW-0234">DNA repair</keyword>
<dbReference type="AlphaFoldDB" id="A0A2M8ENE4"/>
<protein>
    <recommendedName>
        <fullName evidence="2">DNA polymerase IV</fullName>
        <shortName evidence="2">Pol IV</shortName>
        <ecNumber evidence="2">2.7.7.7</ecNumber>
    </recommendedName>
</protein>
<dbReference type="InterPro" id="IPR043502">
    <property type="entry name" value="DNA/RNA_pol_sf"/>
</dbReference>
<dbReference type="Gene3D" id="3.40.1170.60">
    <property type="match status" value="1"/>
</dbReference>
<accession>A0A2M8ENE4</accession>
<dbReference type="GO" id="GO:0009432">
    <property type="term" value="P:SOS response"/>
    <property type="evidence" value="ECO:0007669"/>
    <property type="project" value="TreeGrafter"/>
</dbReference>
<dbReference type="PANTHER" id="PTHR11076">
    <property type="entry name" value="DNA REPAIR POLYMERASE UMUC / TRANSFERASE FAMILY MEMBER"/>
    <property type="match status" value="1"/>
</dbReference>
<organism evidence="4 5">
    <name type="scientific">Candidatus Uhrbacteria bacterium CG_4_9_14_0_2_um_filter_41_50</name>
    <dbReference type="NCBI Taxonomy" id="1975031"/>
    <lineage>
        <taxon>Bacteria</taxon>
        <taxon>Candidatus Uhriibacteriota</taxon>
    </lineage>
</organism>
<comment type="function">
    <text evidence="2">Poorly processive, error-prone DNA polymerase involved in untargeted mutagenesis. Copies undamaged DNA at stalled replication forks, which arise in vivo from mismatched or misaligned primer ends. These misaligned primers can be extended by PolIV. Exhibits no 3'-5' exonuclease (proofreading) activity. May be involved in translesional synthesis, in conjunction with the beta clamp from PolIII.</text>
</comment>
<dbReference type="GO" id="GO:0000287">
    <property type="term" value="F:magnesium ion binding"/>
    <property type="evidence" value="ECO:0007669"/>
    <property type="project" value="UniProtKB-UniRule"/>
</dbReference>
<dbReference type="InterPro" id="IPR043128">
    <property type="entry name" value="Rev_trsase/Diguanyl_cyclase"/>
</dbReference>